<dbReference type="HOGENOM" id="CLU_2091262_0_0_2"/>
<evidence type="ECO:0000313" key="6">
    <source>
        <dbReference type="Proteomes" id="UP000299011"/>
    </source>
</evidence>
<evidence type="ECO:0000313" key="5">
    <source>
        <dbReference type="Proteomes" id="UP000027075"/>
    </source>
</evidence>
<reference evidence="1" key="4">
    <citation type="submission" date="2014-05" db="EMBL/GenBank/DDBJ databases">
        <authorList>
            <person name="Wang L."/>
            <person name="Yang H."/>
            <person name="Xiang H."/>
        </authorList>
    </citation>
    <scope>NUCLEOTIDE SEQUENCE</scope>
    <source>
        <strain>CGMCC 1.2087</strain>
    </source>
</reference>
<proteinExistence type="predicted"/>
<dbReference type="EMBL" id="CP001868">
    <property type="protein sequence ID" value="AFK19285.2"/>
    <property type="molecule type" value="Genomic_DNA"/>
</dbReference>
<evidence type="ECO:0000313" key="4">
    <source>
        <dbReference type="Proteomes" id="UP000006469"/>
    </source>
</evidence>
<dbReference type="GeneID" id="40156936"/>
<dbReference type="eggNOG" id="arCOG04575">
    <property type="taxonomic scope" value="Archaea"/>
</dbReference>
<name>I3R4X5_HALMT</name>
<evidence type="ECO:0000313" key="1">
    <source>
        <dbReference type="EMBL" id="AFK19285.2"/>
    </source>
</evidence>
<dbReference type="EMBL" id="CP007551">
    <property type="protein sequence ID" value="AHZ21357.1"/>
    <property type="molecule type" value="Genomic_DNA"/>
</dbReference>
<evidence type="ECO:0000313" key="2">
    <source>
        <dbReference type="EMBL" id="AHZ21357.1"/>
    </source>
</evidence>
<sequence>MAARPPQNDMSEPDTIEFGIAALADDVDTADIDYPADTRTIVQALDDVDVPVDAAGNTVKISEALEVASKDRFESRRELLDTLHPIFEEYRAKASKSLMGRLRALVPF</sequence>
<dbReference type="KEGG" id="hme:HFX_1579"/>
<reference evidence="1" key="1">
    <citation type="journal article" date="2012" name="Appl. Environ. Microbiol.">
        <title>Identification of the haloarchaeal phasin (PhaP) that functions in polyhydroxyalkanoate accumulation and granule formation in Haloferax mediterranei.</title>
        <authorList>
            <person name="Cai S."/>
            <person name="Cai L."/>
            <person name="Liu H."/>
            <person name="Liu X."/>
            <person name="Han J."/>
            <person name="Zhou J."/>
            <person name="Xiang H."/>
        </authorList>
    </citation>
    <scope>NUCLEOTIDE SEQUENCE</scope>
    <source>
        <strain>CGMCC 1.2087</strain>
    </source>
</reference>
<reference evidence="1 4" key="2">
    <citation type="journal article" date="2012" name="J. Bacteriol.">
        <title>Complete genome sequence of the metabolically versatile halophilic archaeon Haloferax mediterranei, a poly(3-hydroxybutyrate-co-3-hydroxyvalerate) producer.</title>
        <authorList>
            <person name="Han J."/>
            <person name="Zhang F."/>
            <person name="Hou J."/>
            <person name="Liu X."/>
            <person name="Li M."/>
            <person name="Liu H."/>
            <person name="Cai L."/>
            <person name="Zhang B."/>
            <person name="Chen Y."/>
            <person name="Zhou J."/>
            <person name="Hu S."/>
            <person name="Xiang H."/>
        </authorList>
    </citation>
    <scope>NUCLEOTIDE SEQUENCE [LARGE SCALE GENOMIC DNA]</scope>
    <source>
        <strain evidence="4">ATCC 33500 / DSM 1411 / JCM 8866 / NBRC 14739 / NCIMB 2177 / R-4</strain>
        <strain evidence="1">CGMCC 1.2087</strain>
    </source>
</reference>
<dbReference type="Proteomes" id="UP000027075">
    <property type="component" value="Chromosome"/>
</dbReference>
<dbReference type="RefSeq" id="WP_049917400.1">
    <property type="nucleotide sequence ID" value="NC_017941.2"/>
</dbReference>
<accession>I3R4X5</accession>
<reference evidence="2 5" key="3">
    <citation type="submission" date="2014-04" db="EMBL/GenBank/DDBJ databases">
        <title>Transcriptional profiles of Haloferax mediterranei on the basis of nitrogen availability.</title>
        <authorList>
            <person name="Bautista V."/>
        </authorList>
    </citation>
    <scope>NUCLEOTIDE SEQUENCE [LARGE SCALE GENOMIC DNA]</scope>
    <source>
        <strain evidence="2">ATCC 33500</strain>
        <strain evidence="5">ATCC 33500 / DSM 1411 / JCM 8866 / NBRC 14739 / NCIMB 2177 / R-4</strain>
    </source>
</reference>
<dbReference type="OrthoDB" id="317711at2157"/>
<dbReference type="Proteomes" id="UP000299011">
    <property type="component" value="Chromosome"/>
</dbReference>
<protein>
    <submittedName>
        <fullName evidence="1">Uncharacterized protein</fullName>
    </submittedName>
</protein>
<organism evidence="1 4">
    <name type="scientific">Haloferax mediterranei (strain ATCC 33500 / DSM 1411 / JCM 8866 / NBRC 14739 / NCIMB 2177 / R-4)</name>
    <name type="common">Halobacterium mediterranei</name>
    <dbReference type="NCBI Taxonomy" id="523841"/>
    <lineage>
        <taxon>Archaea</taxon>
        <taxon>Methanobacteriati</taxon>
        <taxon>Methanobacteriota</taxon>
        <taxon>Stenosarchaea group</taxon>
        <taxon>Halobacteria</taxon>
        <taxon>Halobacteriales</taxon>
        <taxon>Haloferacaceae</taxon>
        <taxon>Haloferax</taxon>
    </lineage>
</organism>
<evidence type="ECO:0000313" key="3">
    <source>
        <dbReference type="EMBL" id="QCQ75752.1"/>
    </source>
</evidence>
<dbReference type="EMBL" id="CP039139">
    <property type="protein sequence ID" value="QCQ75752.1"/>
    <property type="molecule type" value="Genomic_DNA"/>
</dbReference>
<reference evidence="3 6" key="5">
    <citation type="submission" date="2019-04" db="EMBL/GenBank/DDBJ databases">
        <title>Methylomes of two halophilic Archaea, Haloarcula marismortui and Haloferax mediterranei.</title>
        <authorList>
            <person name="DasSarma S."/>
            <person name="DasSarma P."/>
            <person name="DasSarma S."/>
            <person name="Fomenkov A."/>
            <person name="Vincze T."/>
            <person name="Anton B.P."/>
            <person name="Roberts R.J."/>
        </authorList>
    </citation>
    <scope>NUCLEOTIDE SEQUENCE [LARGE SCALE GENOMIC DNA]</scope>
    <source>
        <strain evidence="3">ATCC 33500</strain>
        <strain evidence="6">ATCC 33500 / DSM 1411 / JCM 8866 / NBRC 14739 / NCIMB 2177 / R-4</strain>
    </source>
</reference>
<dbReference type="Proteomes" id="UP000006469">
    <property type="component" value="Chromosome"/>
</dbReference>
<gene>
    <name evidence="1" type="ordered locus">HFX_1579</name>
    <name evidence="2" type="ORF">BM92_01220</name>
    <name evidence="3" type="ORF">E6P09_10925</name>
</gene>
<dbReference type="AlphaFoldDB" id="I3R4X5"/>